<keyword evidence="1" id="KW-1133">Transmembrane helix</keyword>
<keyword evidence="3" id="KW-1185">Reference proteome</keyword>
<name>A0A4S8IF74_MUSBA</name>
<feature type="transmembrane region" description="Helical" evidence="1">
    <location>
        <begin position="36"/>
        <end position="57"/>
    </location>
</feature>
<gene>
    <name evidence="2" type="ORF">C4D60_Mb09t09430</name>
</gene>
<sequence>MLPFAAASLLATQCSLSTWFWICFLLFSLYPVPLPPLFSSSITSSYLFLFFLFFFIFSTSRRLHKAASPISSNASHSWRLGRRVLEC</sequence>
<comment type="caution">
    <text evidence="2">The sequence shown here is derived from an EMBL/GenBank/DDBJ whole genome shotgun (WGS) entry which is preliminary data.</text>
</comment>
<feature type="transmembrane region" description="Helical" evidence="1">
    <location>
        <begin position="7"/>
        <end position="30"/>
    </location>
</feature>
<dbReference type="EMBL" id="PYDT01000010">
    <property type="protein sequence ID" value="THU46865.1"/>
    <property type="molecule type" value="Genomic_DNA"/>
</dbReference>
<evidence type="ECO:0000313" key="3">
    <source>
        <dbReference type="Proteomes" id="UP000317650"/>
    </source>
</evidence>
<organism evidence="2 3">
    <name type="scientific">Musa balbisiana</name>
    <name type="common">Banana</name>
    <dbReference type="NCBI Taxonomy" id="52838"/>
    <lineage>
        <taxon>Eukaryota</taxon>
        <taxon>Viridiplantae</taxon>
        <taxon>Streptophyta</taxon>
        <taxon>Embryophyta</taxon>
        <taxon>Tracheophyta</taxon>
        <taxon>Spermatophyta</taxon>
        <taxon>Magnoliopsida</taxon>
        <taxon>Liliopsida</taxon>
        <taxon>Zingiberales</taxon>
        <taxon>Musaceae</taxon>
        <taxon>Musa</taxon>
    </lineage>
</organism>
<protein>
    <submittedName>
        <fullName evidence="2">Uncharacterized protein</fullName>
    </submittedName>
</protein>
<dbReference type="AlphaFoldDB" id="A0A4S8IF74"/>
<keyword evidence="1" id="KW-0812">Transmembrane</keyword>
<accession>A0A4S8IF74</accession>
<keyword evidence="1" id="KW-0472">Membrane</keyword>
<proteinExistence type="predicted"/>
<evidence type="ECO:0000256" key="1">
    <source>
        <dbReference type="SAM" id="Phobius"/>
    </source>
</evidence>
<reference evidence="2 3" key="1">
    <citation type="journal article" date="2019" name="Nat. Plants">
        <title>Genome sequencing of Musa balbisiana reveals subgenome evolution and function divergence in polyploid bananas.</title>
        <authorList>
            <person name="Yao X."/>
        </authorList>
    </citation>
    <scope>NUCLEOTIDE SEQUENCE [LARGE SCALE GENOMIC DNA]</scope>
    <source>
        <strain evidence="3">cv. DH-PKW</strain>
        <tissue evidence="2">Leaves</tissue>
    </source>
</reference>
<evidence type="ECO:0000313" key="2">
    <source>
        <dbReference type="EMBL" id="THU46865.1"/>
    </source>
</evidence>
<dbReference type="Proteomes" id="UP000317650">
    <property type="component" value="Chromosome 9"/>
</dbReference>